<keyword evidence="3" id="KW-1185">Reference proteome</keyword>
<evidence type="ECO:0000313" key="3">
    <source>
        <dbReference type="Proteomes" id="UP001304895"/>
    </source>
</evidence>
<evidence type="ECO:0008006" key="4">
    <source>
        <dbReference type="Google" id="ProtNLM"/>
    </source>
</evidence>
<dbReference type="InterPro" id="IPR011989">
    <property type="entry name" value="ARM-like"/>
</dbReference>
<gene>
    <name evidence="2" type="ORF">BT67DRAFT_369712</name>
</gene>
<dbReference type="InterPro" id="IPR016024">
    <property type="entry name" value="ARM-type_fold"/>
</dbReference>
<dbReference type="EMBL" id="MU853401">
    <property type="protein sequence ID" value="KAK4138476.1"/>
    <property type="molecule type" value="Genomic_DNA"/>
</dbReference>
<name>A0AAN6UTD9_9PEZI</name>
<accession>A0AAN6UTD9</accession>
<dbReference type="Pfam" id="PF13646">
    <property type="entry name" value="HEAT_2"/>
    <property type="match status" value="1"/>
</dbReference>
<dbReference type="AlphaFoldDB" id="A0AAN6UTD9"/>
<proteinExistence type="predicted"/>
<dbReference type="InterPro" id="IPR021133">
    <property type="entry name" value="HEAT_type_2"/>
</dbReference>
<reference evidence="2" key="2">
    <citation type="submission" date="2023-05" db="EMBL/GenBank/DDBJ databases">
        <authorList>
            <consortium name="Lawrence Berkeley National Laboratory"/>
            <person name="Steindorff A."/>
            <person name="Hensen N."/>
            <person name="Bonometti L."/>
            <person name="Westerberg I."/>
            <person name="Brannstrom I.O."/>
            <person name="Guillou S."/>
            <person name="Cros-Aarteil S."/>
            <person name="Calhoun S."/>
            <person name="Haridas S."/>
            <person name="Kuo A."/>
            <person name="Mondo S."/>
            <person name="Pangilinan J."/>
            <person name="Riley R."/>
            <person name="Labutti K."/>
            <person name="Andreopoulos B."/>
            <person name="Lipzen A."/>
            <person name="Chen C."/>
            <person name="Yanf M."/>
            <person name="Daum C."/>
            <person name="Ng V."/>
            <person name="Clum A."/>
            <person name="Ohm R."/>
            <person name="Martin F."/>
            <person name="Silar P."/>
            <person name="Natvig D."/>
            <person name="Lalanne C."/>
            <person name="Gautier V."/>
            <person name="Ament-Velasquez S.L."/>
            <person name="Kruys A."/>
            <person name="Hutchinson M.I."/>
            <person name="Powell A.J."/>
            <person name="Barry K."/>
            <person name="Miller A.N."/>
            <person name="Grigoriev I.V."/>
            <person name="Debuchy R."/>
            <person name="Gladieux P."/>
            <person name="Thoren M.H."/>
            <person name="Johannesson H."/>
        </authorList>
    </citation>
    <scope>NUCLEOTIDE SEQUENCE</scope>
    <source>
        <strain evidence="2">CBS 123565</strain>
    </source>
</reference>
<dbReference type="Gene3D" id="1.25.10.10">
    <property type="entry name" value="Leucine-rich Repeat Variant"/>
    <property type="match status" value="1"/>
</dbReference>
<evidence type="ECO:0000313" key="2">
    <source>
        <dbReference type="EMBL" id="KAK4138476.1"/>
    </source>
</evidence>
<comment type="caution">
    <text evidence="2">The sequence shown here is derived from an EMBL/GenBank/DDBJ whole genome shotgun (WGS) entry which is preliminary data.</text>
</comment>
<reference evidence="2" key="1">
    <citation type="journal article" date="2023" name="Mol. Phylogenet. Evol.">
        <title>Genome-scale phylogeny and comparative genomics of the fungal order Sordariales.</title>
        <authorList>
            <person name="Hensen N."/>
            <person name="Bonometti L."/>
            <person name="Westerberg I."/>
            <person name="Brannstrom I.O."/>
            <person name="Guillou S."/>
            <person name="Cros-Aarteil S."/>
            <person name="Calhoun S."/>
            <person name="Haridas S."/>
            <person name="Kuo A."/>
            <person name="Mondo S."/>
            <person name="Pangilinan J."/>
            <person name="Riley R."/>
            <person name="LaButti K."/>
            <person name="Andreopoulos B."/>
            <person name="Lipzen A."/>
            <person name="Chen C."/>
            <person name="Yan M."/>
            <person name="Daum C."/>
            <person name="Ng V."/>
            <person name="Clum A."/>
            <person name="Steindorff A."/>
            <person name="Ohm R.A."/>
            <person name="Martin F."/>
            <person name="Silar P."/>
            <person name="Natvig D.O."/>
            <person name="Lalanne C."/>
            <person name="Gautier V."/>
            <person name="Ament-Velasquez S.L."/>
            <person name="Kruys A."/>
            <person name="Hutchinson M.I."/>
            <person name="Powell A.J."/>
            <person name="Barry K."/>
            <person name="Miller A.N."/>
            <person name="Grigoriev I.V."/>
            <person name="Debuchy R."/>
            <person name="Gladieux P."/>
            <person name="Hiltunen Thoren M."/>
            <person name="Johannesson H."/>
        </authorList>
    </citation>
    <scope>NUCLEOTIDE SEQUENCE</scope>
    <source>
        <strain evidence="2">CBS 123565</strain>
    </source>
</reference>
<dbReference type="PROSITE" id="PS50077">
    <property type="entry name" value="HEAT_REPEAT"/>
    <property type="match status" value="1"/>
</dbReference>
<dbReference type="SUPFAM" id="SSF48371">
    <property type="entry name" value="ARM repeat"/>
    <property type="match status" value="1"/>
</dbReference>
<protein>
    <recommendedName>
        <fullName evidence="4">HEAT repeat domain-containing protein</fullName>
    </recommendedName>
</protein>
<organism evidence="2 3">
    <name type="scientific">Trichocladium antarcticum</name>
    <dbReference type="NCBI Taxonomy" id="1450529"/>
    <lineage>
        <taxon>Eukaryota</taxon>
        <taxon>Fungi</taxon>
        <taxon>Dikarya</taxon>
        <taxon>Ascomycota</taxon>
        <taxon>Pezizomycotina</taxon>
        <taxon>Sordariomycetes</taxon>
        <taxon>Sordariomycetidae</taxon>
        <taxon>Sordariales</taxon>
        <taxon>Chaetomiaceae</taxon>
        <taxon>Trichocladium</taxon>
    </lineage>
</organism>
<sequence>SLSNERLTAIVALLKDKDRDVRSTALTVLGPSLSNKRLPAVVALFKDKVRDVRSTALTVLGV</sequence>
<evidence type="ECO:0000256" key="1">
    <source>
        <dbReference type="PROSITE-ProRule" id="PRU00103"/>
    </source>
</evidence>
<feature type="non-terminal residue" evidence="2">
    <location>
        <position position="1"/>
    </location>
</feature>
<dbReference type="Proteomes" id="UP001304895">
    <property type="component" value="Unassembled WGS sequence"/>
</dbReference>
<feature type="repeat" description="HEAT" evidence="1">
    <location>
        <begin position="37"/>
        <end position="62"/>
    </location>
</feature>